<dbReference type="AlphaFoldDB" id="K0RWK1"/>
<reference evidence="2 3" key="1">
    <citation type="journal article" date="2012" name="Genome Biol.">
        <title>Genome and low-iron response of an oceanic diatom adapted to chronic iron limitation.</title>
        <authorList>
            <person name="Lommer M."/>
            <person name="Specht M."/>
            <person name="Roy A.S."/>
            <person name="Kraemer L."/>
            <person name="Andreson R."/>
            <person name="Gutowska M.A."/>
            <person name="Wolf J."/>
            <person name="Bergner S.V."/>
            <person name="Schilhabel M.B."/>
            <person name="Klostermeier U.C."/>
            <person name="Beiko R.G."/>
            <person name="Rosenstiel P."/>
            <person name="Hippler M."/>
            <person name="Laroche J."/>
        </authorList>
    </citation>
    <scope>NUCLEOTIDE SEQUENCE [LARGE SCALE GENOMIC DNA]</scope>
    <source>
        <strain evidence="2 3">CCMP1005</strain>
    </source>
</reference>
<feature type="domain" description="Chitin-binding type-4" evidence="1">
    <location>
        <begin position="25"/>
        <end position="222"/>
    </location>
</feature>
<evidence type="ECO:0000313" key="3">
    <source>
        <dbReference type="Proteomes" id="UP000266841"/>
    </source>
</evidence>
<gene>
    <name evidence="2" type="ORF">THAOC_23201</name>
</gene>
<accession>K0RWK1</accession>
<feature type="non-terminal residue" evidence="2">
    <location>
        <position position="265"/>
    </location>
</feature>
<keyword evidence="3" id="KW-1185">Reference proteome</keyword>
<name>K0RWK1_THAOC</name>
<proteinExistence type="predicted"/>
<dbReference type="Pfam" id="PF03067">
    <property type="entry name" value="LPMO_10"/>
    <property type="match status" value="1"/>
</dbReference>
<protein>
    <recommendedName>
        <fullName evidence="1">Chitin-binding type-4 domain-containing protein</fullName>
    </recommendedName>
</protein>
<evidence type="ECO:0000313" key="2">
    <source>
        <dbReference type="EMBL" id="EJK56829.1"/>
    </source>
</evidence>
<dbReference type="OrthoDB" id="47267at2759"/>
<dbReference type="InterPro" id="IPR004302">
    <property type="entry name" value="Cellulose/chitin-bd_N"/>
</dbReference>
<dbReference type="EMBL" id="AGNL01030378">
    <property type="protein sequence ID" value="EJK56829.1"/>
    <property type="molecule type" value="Genomic_DNA"/>
</dbReference>
<evidence type="ECO:0000259" key="1">
    <source>
        <dbReference type="Pfam" id="PF03067"/>
    </source>
</evidence>
<organism evidence="2 3">
    <name type="scientific">Thalassiosira oceanica</name>
    <name type="common">Marine diatom</name>
    <dbReference type="NCBI Taxonomy" id="159749"/>
    <lineage>
        <taxon>Eukaryota</taxon>
        <taxon>Sar</taxon>
        <taxon>Stramenopiles</taxon>
        <taxon>Ochrophyta</taxon>
        <taxon>Bacillariophyta</taxon>
        <taxon>Coscinodiscophyceae</taxon>
        <taxon>Thalassiosirophycidae</taxon>
        <taxon>Thalassiosirales</taxon>
        <taxon>Thalassiosiraceae</taxon>
        <taxon>Thalassiosira</taxon>
    </lineage>
</organism>
<sequence>MKFNHSTLSIIAAASIAPTKFADAHGYLKSPKSRNYYANTNGKWSGGTASDPAPENCPHCLNRGGTDGVCGISGNSNYEQPPNAIGGLMPPVVQACYSPGSVVEFESVLTAHHKVSEPRLRDVSTTRYLSSSNFDLSQGHFEFRACPVSPGEVPTQECFDSNPLTFVEDPLYGAVPDPNHPERAYIPNAGSDTQWTYKHRYQLPSNLEGELVIIQWYYLTANSCNPEGYGDYNFAPLGISGNSLAQCGYPLPSNGVPGVPEQFWN</sequence>
<dbReference type="OMA" id="DPAPENC"/>
<comment type="caution">
    <text evidence="2">The sequence shown here is derived from an EMBL/GenBank/DDBJ whole genome shotgun (WGS) entry which is preliminary data.</text>
</comment>
<dbReference type="Proteomes" id="UP000266841">
    <property type="component" value="Unassembled WGS sequence"/>
</dbReference>